<dbReference type="PANTHER" id="PTHR14270:SF0">
    <property type="entry name" value="NONSENSE-MEDIATED MRNA DECAY FACTOR SMG9"/>
    <property type="match status" value="1"/>
</dbReference>
<dbReference type="Proteomes" id="UP000008792">
    <property type="component" value="Unassembled WGS sequence"/>
</dbReference>
<protein>
    <recommendedName>
        <fullName evidence="6">Protein SMG9</fullName>
    </recommendedName>
</protein>
<feature type="compositionally biased region" description="Basic and acidic residues" evidence="3">
    <location>
        <begin position="76"/>
        <end position="85"/>
    </location>
</feature>
<accession>B4MA88</accession>
<evidence type="ECO:0008006" key="6">
    <source>
        <dbReference type="Google" id="ProtNLM"/>
    </source>
</evidence>
<gene>
    <name evidence="4" type="primary">Dvir\GJ15709</name>
    <name evidence="4" type="ORF">Dvir_GJ15709</name>
</gene>
<keyword evidence="5" id="KW-1185">Reference proteome</keyword>
<evidence type="ECO:0000256" key="3">
    <source>
        <dbReference type="SAM" id="MobiDB-lite"/>
    </source>
</evidence>
<dbReference type="SUPFAM" id="SSF52540">
    <property type="entry name" value="P-loop containing nucleoside triphosphate hydrolases"/>
    <property type="match status" value="1"/>
</dbReference>
<dbReference type="EMBL" id="CH940655">
    <property type="protein sequence ID" value="EDW66147.1"/>
    <property type="molecule type" value="Genomic_DNA"/>
</dbReference>
<evidence type="ECO:0000313" key="4">
    <source>
        <dbReference type="EMBL" id="EDW66147.1"/>
    </source>
</evidence>
<feature type="compositionally biased region" description="Polar residues" evidence="3">
    <location>
        <begin position="223"/>
        <end position="234"/>
    </location>
</feature>
<organism evidence="4 5">
    <name type="scientific">Drosophila virilis</name>
    <name type="common">Fruit fly</name>
    <dbReference type="NCBI Taxonomy" id="7244"/>
    <lineage>
        <taxon>Eukaryota</taxon>
        <taxon>Metazoa</taxon>
        <taxon>Ecdysozoa</taxon>
        <taxon>Arthropoda</taxon>
        <taxon>Hexapoda</taxon>
        <taxon>Insecta</taxon>
        <taxon>Pterygota</taxon>
        <taxon>Neoptera</taxon>
        <taxon>Endopterygota</taxon>
        <taxon>Diptera</taxon>
        <taxon>Brachycera</taxon>
        <taxon>Muscomorpha</taxon>
        <taxon>Ephydroidea</taxon>
        <taxon>Drosophilidae</taxon>
        <taxon>Drosophila</taxon>
    </lineage>
</organism>
<sequence length="476" mass="52921">MAENRRRFRNKKRDDGRPGPSPTTPVTIARREESRTPVVQPKILLKKEAESNAGSGSSGSNNELPTSIKTIIINRSDARHSHSERNAFPGASTMNNTSNVCAALSSSSCGKEKTNGTGTGTTSSSSSSTVTLAGQQESLAPPRMTRPTPLLVANGVFNANARKLFHKSNTDFAVIGVLGAQSVGKSTLLNLLATERSSDYDYYQHLFGPEADECTFATRPRAKSQQAPNSSSSGCAAASKQVLRPRTETLQFFITRERYVLLDTAPMLSGSTAKEADYLDLQTLSTMMQLLSVCHVLLLALDEISLEQLRLLHAALRLRPRTPCKGYVRDYLPQLLFVRTRAKRQDYEPASRERLDRQLELLFEGTGLPIYRGRGEARTLNSMLLPEFYGNAAVAHHAGAAELVRQFRERVFGMVRVSMCQSNDFSETLWFELLAETSRKCAASSQNFEQIYAEIKLRHLELRPKWRPESNWRNES</sequence>
<dbReference type="InParanoid" id="B4MA88"/>
<dbReference type="OMA" id="PCKGYVR"/>
<feature type="compositionally biased region" description="Low complexity" evidence="3">
    <location>
        <begin position="51"/>
        <end position="63"/>
    </location>
</feature>
<dbReference type="HOGENOM" id="CLU_556992_0_0_1"/>
<proteinExistence type="inferred from homology"/>
<dbReference type="AlphaFoldDB" id="B4MA88"/>
<keyword evidence="2" id="KW-0866">Nonsense-mediated mRNA decay</keyword>
<dbReference type="Gene3D" id="3.40.50.300">
    <property type="entry name" value="P-loop containing nucleotide triphosphate hydrolases"/>
    <property type="match status" value="1"/>
</dbReference>
<feature type="compositionally biased region" description="Basic residues" evidence="3">
    <location>
        <begin position="1"/>
        <end position="11"/>
    </location>
</feature>
<feature type="region of interest" description="Disordered" evidence="3">
    <location>
        <begin position="107"/>
        <end position="145"/>
    </location>
</feature>
<dbReference type="KEGG" id="dvi:6634640"/>
<evidence type="ECO:0000256" key="1">
    <source>
        <dbReference type="ARBA" id="ARBA00007712"/>
    </source>
</evidence>
<feature type="compositionally biased region" description="Low complexity" evidence="3">
    <location>
        <begin position="120"/>
        <end position="129"/>
    </location>
</feature>
<comment type="similarity">
    <text evidence="1">Belongs to the SMG9 family.</text>
</comment>
<dbReference type="eggNOG" id="KOG4181">
    <property type="taxonomic scope" value="Eukaryota"/>
</dbReference>
<name>B4MA88_DROVI</name>
<dbReference type="OrthoDB" id="79514at2759"/>
<feature type="region of interest" description="Disordered" evidence="3">
    <location>
        <begin position="1"/>
        <end position="95"/>
    </location>
</feature>
<evidence type="ECO:0000256" key="2">
    <source>
        <dbReference type="ARBA" id="ARBA00023161"/>
    </source>
</evidence>
<dbReference type="InterPro" id="IPR027417">
    <property type="entry name" value="P-loop_NTPase"/>
</dbReference>
<dbReference type="FunCoup" id="B4MA88">
    <property type="interactions" value="568"/>
</dbReference>
<dbReference type="PANTHER" id="PTHR14270">
    <property type="entry name" value="NONSENSE-MEDIATED MRNA DECAY FACTOR SMG9"/>
    <property type="match status" value="1"/>
</dbReference>
<dbReference type="PhylomeDB" id="B4MA88"/>
<feature type="region of interest" description="Disordered" evidence="3">
    <location>
        <begin position="218"/>
        <end position="238"/>
    </location>
</feature>
<dbReference type="InterPro" id="IPR039177">
    <property type="entry name" value="SMG9"/>
</dbReference>
<reference evidence="4 5" key="1">
    <citation type="journal article" date="2007" name="Nature">
        <title>Evolution of genes and genomes on the Drosophila phylogeny.</title>
        <authorList>
            <consortium name="Drosophila 12 Genomes Consortium"/>
            <person name="Clark A.G."/>
            <person name="Eisen M.B."/>
            <person name="Smith D.R."/>
            <person name="Bergman C.M."/>
            <person name="Oliver B."/>
            <person name="Markow T.A."/>
            <person name="Kaufman T.C."/>
            <person name="Kellis M."/>
            <person name="Gelbart W."/>
            <person name="Iyer V.N."/>
            <person name="Pollard D.A."/>
            <person name="Sackton T.B."/>
            <person name="Larracuente A.M."/>
            <person name="Singh N.D."/>
            <person name="Abad J.P."/>
            <person name="Abt D.N."/>
            <person name="Adryan B."/>
            <person name="Aguade M."/>
            <person name="Akashi H."/>
            <person name="Anderson W.W."/>
            <person name="Aquadro C.F."/>
            <person name="Ardell D.H."/>
            <person name="Arguello R."/>
            <person name="Artieri C.G."/>
            <person name="Barbash D.A."/>
            <person name="Barker D."/>
            <person name="Barsanti P."/>
            <person name="Batterham P."/>
            <person name="Batzoglou S."/>
            <person name="Begun D."/>
            <person name="Bhutkar A."/>
            <person name="Blanco E."/>
            <person name="Bosak S.A."/>
            <person name="Bradley R.K."/>
            <person name="Brand A.D."/>
            <person name="Brent M.R."/>
            <person name="Brooks A.N."/>
            <person name="Brown R.H."/>
            <person name="Butlin R.K."/>
            <person name="Caggese C."/>
            <person name="Calvi B.R."/>
            <person name="Bernardo de Carvalho A."/>
            <person name="Caspi A."/>
            <person name="Castrezana S."/>
            <person name="Celniker S.E."/>
            <person name="Chang J.L."/>
            <person name="Chapple C."/>
            <person name="Chatterji S."/>
            <person name="Chinwalla A."/>
            <person name="Civetta A."/>
            <person name="Clifton S.W."/>
            <person name="Comeron J.M."/>
            <person name="Costello J.C."/>
            <person name="Coyne J.A."/>
            <person name="Daub J."/>
            <person name="David R.G."/>
            <person name="Delcher A.L."/>
            <person name="Delehaunty K."/>
            <person name="Do C.B."/>
            <person name="Ebling H."/>
            <person name="Edwards K."/>
            <person name="Eickbush T."/>
            <person name="Evans J.D."/>
            <person name="Filipski A."/>
            <person name="Findeiss S."/>
            <person name="Freyhult E."/>
            <person name="Fulton L."/>
            <person name="Fulton R."/>
            <person name="Garcia A.C."/>
            <person name="Gardiner A."/>
            <person name="Garfield D.A."/>
            <person name="Garvin B.E."/>
            <person name="Gibson G."/>
            <person name="Gilbert D."/>
            <person name="Gnerre S."/>
            <person name="Godfrey J."/>
            <person name="Good R."/>
            <person name="Gotea V."/>
            <person name="Gravely B."/>
            <person name="Greenberg A.J."/>
            <person name="Griffiths-Jones S."/>
            <person name="Gross S."/>
            <person name="Guigo R."/>
            <person name="Gustafson E.A."/>
            <person name="Haerty W."/>
            <person name="Hahn M.W."/>
            <person name="Halligan D.L."/>
            <person name="Halpern A.L."/>
            <person name="Halter G.M."/>
            <person name="Han M.V."/>
            <person name="Heger A."/>
            <person name="Hillier L."/>
            <person name="Hinrichs A.S."/>
            <person name="Holmes I."/>
            <person name="Hoskins R.A."/>
            <person name="Hubisz M.J."/>
            <person name="Hultmark D."/>
            <person name="Huntley M.A."/>
            <person name="Jaffe D.B."/>
            <person name="Jagadeeshan S."/>
            <person name="Jeck W.R."/>
            <person name="Johnson J."/>
            <person name="Jones C.D."/>
            <person name="Jordan W.C."/>
            <person name="Karpen G.H."/>
            <person name="Kataoka E."/>
            <person name="Keightley P.D."/>
            <person name="Kheradpour P."/>
            <person name="Kirkness E.F."/>
            <person name="Koerich L.B."/>
            <person name="Kristiansen K."/>
            <person name="Kudrna D."/>
            <person name="Kulathinal R.J."/>
            <person name="Kumar S."/>
            <person name="Kwok R."/>
            <person name="Lander E."/>
            <person name="Langley C.H."/>
            <person name="Lapoint R."/>
            <person name="Lazzaro B.P."/>
            <person name="Lee S.J."/>
            <person name="Levesque L."/>
            <person name="Li R."/>
            <person name="Lin C.F."/>
            <person name="Lin M.F."/>
            <person name="Lindblad-Toh K."/>
            <person name="Llopart A."/>
            <person name="Long M."/>
            <person name="Low L."/>
            <person name="Lozovsky E."/>
            <person name="Lu J."/>
            <person name="Luo M."/>
            <person name="Machado C.A."/>
            <person name="Makalowski W."/>
            <person name="Marzo M."/>
            <person name="Matsuda M."/>
            <person name="Matzkin L."/>
            <person name="McAllister B."/>
            <person name="McBride C.S."/>
            <person name="McKernan B."/>
            <person name="McKernan K."/>
            <person name="Mendez-Lago M."/>
            <person name="Minx P."/>
            <person name="Mollenhauer M.U."/>
            <person name="Montooth K."/>
            <person name="Mount S.M."/>
            <person name="Mu X."/>
            <person name="Myers E."/>
            <person name="Negre B."/>
            <person name="Newfeld S."/>
            <person name="Nielsen R."/>
            <person name="Noor M.A."/>
            <person name="O'Grady P."/>
            <person name="Pachter L."/>
            <person name="Papaceit M."/>
            <person name="Parisi M.J."/>
            <person name="Parisi M."/>
            <person name="Parts L."/>
            <person name="Pedersen J.S."/>
            <person name="Pesole G."/>
            <person name="Phillippy A.M."/>
            <person name="Ponting C.P."/>
            <person name="Pop M."/>
            <person name="Porcelli D."/>
            <person name="Powell J.R."/>
            <person name="Prohaska S."/>
            <person name="Pruitt K."/>
            <person name="Puig M."/>
            <person name="Quesneville H."/>
            <person name="Ram K.R."/>
            <person name="Rand D."/>
            <person name="Rasmussen M.D."/>
            <person name="Reed L.K."/>
            <person name="Reenan R."/>
            <person name="Reily A."/>
            <person name="Remington K.A."/>
            <person name="Rieger T.T."/>
            <person name="Ritchie M.G."/>
            <person name="Robin C."/>
            <person name="Rogers Y.H."/>
            <person name="Rohde C."/>
            <person name="Rozas J."/>
            <person name="Rubenfield M.J."/>
            <person name="Ruiz A."/>
            <person name="Russo S."/>
            <person name="Salzberg S.L."/>
            <person name="Sanchez-Gracia A."/>
            <person name="Saranga D.J."/>
            <person name="Sato H."/>
            <person name="Schaeffer S.W."/>
            <person name="Schatz M.C."/>
            <person name="Schlenke T."/>
            <person name="Schwartz R."/>
            <person name="Segarra C."/>
            <person name="Singh R.S."/>
            <person name="Sirot L."/>
            <person name="Sirota M."/>
            <person name="Sisneros N.B."/>
            <person name="Smith C.D."/>
            <person name="Smith T.F."/>
            <person name="Spieth J."/>
            <person name="Stage D.E."/>
            <person name="Stark A."/>
            <person name="Stephan W."/>
            <person name="Strausberg R.L."/>
            <person name="Strempel S."/>
            <person name="Sturgill D."/>
            <person name="Sutton G."/>
            <person name="Sutton G.G."/>
            <person name="Tao W."/>
            <person name="Teichmann S."/>
            <person name="Tobari Y.N."/>
            <person name="Tomimura Y."/>
            <person name="Tsolas J.M."/>
            <person name="Valente V.L."/>
            <person name="Venter E."/>
            <person name="Venter J.C."/>
            <person name="Vicario S."/>
            <person name="Vieira F.G."/>
            <person name="Vilella A.J."/>
            <person name="Villasante A."/>
            <person name="Walenz B."/>
            <person name="Wang J."/>
            <person name="Wasserman M."/>
            <person name="Watts T."/>
            <person name="Wilson D."/>
            <person name="Wilson R.K."/>
            <person name="Wing R.A."/>
            <person name="Wolfner M.F."/>
            <person name="Wong A."/>
            <person name="Wong G.K."/>
            <person name="Wu C.I."/>
            <person name="Wu G."/>
            <person name="Yamamoto D."/>
            <person name="Yang H.P."/>
            <person name="Yang S.P."/>
            <person name="Yorke J.A."/>
            <person name="Yoshida K."/>
            <person name="Zdobnov E."/>
            <person name="Zhang P."/>
            <person name="Zhang Y."/>
            <person name="Zimin A.V."/>
            <person name="Baldwin J."/>
            <person name="Abdouelleil A."/>
            <person name="Abdulkadir J."/>
            <person name="Abebe A."/>
            <person name="Abera B."/>
            <person name="Abreu J."/>
            <person name="Acer S.C."/>
            <person name="Aftuck L."/>
            <person name="Alexander A."/>
            <person name="An P."/>
            <person name="Anderson E."/>
            <person name="Anderson S."/>
            <person name="Arachi H."/>
            <person name="Azer M."/>
            <person name="Bachantsang P."/>
            <person name="Barry A."/>
            <person name="Bayul T."/>
            <person name="Berlin A."/>
            <person name="Bessette D."/>
            <person name="Bloom T."/>
            <person name="Blye J."/>
            <person name="Boguslavskiy L."/>
            <person name="Bonnet C."/>
            <person name="Boukhgalter B."/>
            <person name="Bourzgui I."/>
            <person name="Brown A."/>
            <person name="Cahill P."/>
            <person name="Channer S."/>
            <person name="Cheshatsang Y."/>
            <person name="Chuda L."/>
            <person name="Citroen M."/>
            <person name="Collymore A."/>
            <person name="Cooke P."/>
            <person name="Costello M."/>
            <person name="D'Aco K."/>
            <person name="Daza R."/>
            <person name="De Haan G."/>
            <person name="DeGray S."/>
            <person name="DeMaso C."/>
            <person name="Dhargay N."/>
            <person name="Dooley K."/>
            <person name="Dooley E."/>
            <person name="Doricent M."/>
            <person name="Dorje P."/>
            <person name="Dorjee K."/>
            <person name="Dupes A."/>
            <person name="Elong R."/>
            <person name="Falk J."/>
            <person name="Farina A."/>
            <person name="Faro S."/>
            <person name="Ferguson D."/>
            <person name="Fisher S."/>
            <person name="Foley C.D."/>
            <person name="Franke A."/>
            <person name="Friedrich D."/>
            <person name="Gadbois L."/>
            <person name="Gearin G."/>
            <person name="Gearin C.R."/>
            <person name="Giannoukos G."/>
            <person name="Goode T."/>
            <person name="Graham J."/>
            <person name="Grandbois E."/>
            <person name="Grewal S."/>
            <person name="Gyaltsen K."/>
            <person name="Hafez N."/>
            <person name="Hagos B."/>
            <person name="Hall J."/>
            <person name="Henson C."/>
            <person name="Hollinger A."/>
            <person name="Honan T."/>
            <person name="Huard M.D."/>
            <person name="Hughes L."/>
            <person name="Hurhula B."/>
            <person name="Husby M.E."/>
            <person name="Kamat A."/>
            <person name="Kanga B."/>
            <person name="Kashin S."/>
            <person name="Khazanovich D."/>
            <person name="Kisner P."/>
            <person name="Lance K."/>
            <person name="Lara M."/>
            <person name="Lee W."/>
            <person name="Lennon N."/>
            <person name="Letendre F."/>
            <person name="LeVine R."/>
            <person name="Lipovsky A."/>
            <person name="Liu X."/>
            <person name="Liu J."/>
            <person name="Liu S."/>
            <person name="Lokyitsang T."/>
            <person name="Lokyitsang Y."/>
            <person name="Lubonja R."/>
            <person name="Lui A."/>
            <person name="MacDonald P."/>
            <person name="Magnisalis V."/>
            <person name="Maru K."/>
            <person name="Matthews C."/>
            <person name="McCusker W."/>
            <person name="McDonough S."/>
            <person name="Mehta T."/>
            <person name="Meldrim J."/>
            <person name="Meneus L."/>
            <person name="Mihai O."/>
            <person name="Mihalev A."/>
            <person name="Mihova T."/>
            <person name="Mittelman R."/>
            <person name="Mlenga V."/>
            <person name="Montmayeur A."/>
            <person name="Mulrain L."/>
            <person name="Navidi A."/>
            <person name="Naylor J."/>
            <person name="Negash T."/>
            <person name="Nguyen T."/>
            <person name="Nguyen N."/>
            <person name="Nicol R."/>
            <person name="Norbu C."/>
            <person name="Norbu N."/>
            <person name="Novod N."/>
            <person name="O'Neill B."/>
            <person name="Osman S."/>
            <person name="Markiewicz E."/>
            <person name="Oyono O.L."/>
            <person name="Patti C."/>
            <person name="Phunkhang P."/>
            <person name="Pierre F."/>
            <person name="Priest M."/>
            <person name="Raghuraman S."/>
            <person name="Rege F."/>
            <person name="Reyes R."/>
            <person name="Rise C."/>
            <person name="Rogov P."/>
            <person name="Ross K."/>
            <person name="Ryan E."/>
            <person name="Settipalli S."/>
            <person name="Shea T."/>
            <person name="Sherpa N."/>
            <person name="Shi L."/>
            <person name="Shih D."/>
            <person name="Sparrow T."/>
            <person name="Spaulding J."/>
            <person name="Stalker J."/>
            <person name="Stange-Thomann N."/>
            <person name="Stavropoulos S."/>
            <person name="Stone C."/>
            <person name="Strader C."/>
            <person name="Tesfaye S."/>
            <person name="Thomson T."/>
            <person name="Thoulutsang Y."/>
            <person name="Thoulutsang D."/>
            <person name="Topham K."/>
            <person name="Topping I."/>
            <person name="Tsamla T."/>
            <person name="Vassiliev H."/>
            <person name="Vo A."/>
            <person name="Wangchuk T."/>
            <person name="Wangdi T."/>
            <person name="Weiand M."/>
            <person name="Wilkinson J."/>
            <person name="Wilson A."/>
            <person name="Yadav S."/>
            <person name="Young G."/>
            <person name="Yu Q."/>
            <person name="Zembek L."/>
            <person name="Zhong D."/>
            <person name="Zimmer A."/>
            <person name="Zwirko Z."/>
            <person name="Jaffe D.B."/>
            <person name="Alvarez P."/>
            <person name="Brockman W."/>
            <person name="Butler J."/>
            <person name="Chin C."/>
            <person name="Gnerre S."/>
            <person name="Grabherr M."/>
            <person name="Kleber M."/>
            <person name="Mauceli E."/>
            <person name="MacCallum I."/>
        </authorList>
    </citation>
    <scope>NUCLEOTIDE SEQUENCE [LARGE SCALE GENOMIC DNA]</scope>
    <source>
        <strain evidence="5">Tucson 15010-1051.87</strain>
    </source>
</reference>
<evidence type="ECO:0000313" key="5">
    <source>
        <dbReference type="Proteomes" id="UP000008792"/>
    </source>
</evidence>
<dbReference type="STRING" id="7244.B4MA88"/>
<dbReference type="GO" id="GO:0000184">
    <property type="term" value="P:nuclear-transcribed mRNA catabolic process, nonsense-mediated decay"/>
    <property type="evidence" value="ECO:0007669"/>
    <property type="project" value="UniProtKB-KW"/>
</dbReference>